<dbReference type="EMBL" id="CP002049">
    <property type="protein sequence ID" value="ADI15487.1"/>
    <property type="molecule type" value="Genomic_DNA"/>
</dbReference>
<dbReference type="KEGG" id="tra:Trad_2378"/>
<dbReference type="STRING" id="649638.Trad_2378"/>
<dbReference type="RefSeq" id="WP_013178850.1">
    <property type="nucleotide sequence ID" value="NC_014221.1"/>
</dbReference>
<dbReference type="OrthoDB" id="26263at2"/>
<evidence type="ECO:0000313" key="2">
    <source>
        <dbReference type="EMBL" id="ADI15487.1"/>
    </source>
</evidence>
<gene>
    <name evidence="2" type="ordered locus">Trad_2378</name>
</gene>
<reference evidence="2 3" key="2">
    <citation type="journal article" date="2011" name="Stand. Genomic Sci.">
        <title>Complete genome sequence of Truepera radiovictrix type strain (RQ-24).</title>
        <authorList>
            <person name="Ivanova N."/>
            <person name="Rohde C."/>
            <person name="Munk C."/>
            <person name="Nolan M."/>
            <person name="Lucas S."/>
            <person name="Del Rio T.G."/>
            <person name="Tice H."/>
            <person name="Deshpande S."/>
            <person name="Cheng J.F."/>
            <person name="Tapia R."/>
            <person name="Han C."/>
            <person name="Goodwin L."/>
            <person name="Pitluck S."/>
            <person name="Liolios K."/>
            <person name="Mavromatis K."/>
            <person name="Mikhailova N."/>
            <person name="Pati A."/>
            <person name="Chen A."/>
            <person name="Palaniappan K."/>
            <person name="Land M."/>
            <person name="Hauser L."/>
            <person name="Chang Y.J."/>
            <person name="Jeffries C.D."/>
            <person name="Brambilla E."/>
            <person name="Rohde M."/>
            <person name="Goker M."/>
            <person name="Tindall B.J."/>
            <person name="Woyke T."/>
            <person name="Bristow J."/>
            <person name="Eisen J.A."/>
            <person name="Markowitz V."/>
            <person name="Hugenholtz P."/>
            <person name="Kyrpides N.C."/>
            <person name="Klenk H.P."/>
            <person name="Lapidus A."/>
        </authorList>
    </citation>
    <scope>NUCLEOTIDE SEQUENCE [LARGE SCALE GENOMIC DNA]</scope>
    <source>
        <strain evidence="3">DSM 17093 / CIP 108686 / LMG 22925 / RQ-24</strain>
    </source>
</reference>
<organism evidence="2 3">
    <name type="scientific">Truepera radiovictrix (strain DSM 17093 / CIP 108686 / LMG 22925 / RQ-24)</name>
    <dbReference type="NCBI Taxonomy" id="649638"/>
    <lineage>
        <taxon>Bacteria</taxon>
        <taxon>Thermotogati</taxon>
        <taxon>Deinococcota</taxon>
        <taxon>Deinococci</taxon>
        <taxon>Trueperales</taxon>
        <taxon>Trueperaceae</taxon>
        <taxon>Truepera</taxon>
    </lineage>
</organism>
<name>D7CT24_TRURR</name>
<dbReference type="AlphaFoldDB" id="D7CT24"/>
<reference evidence="3" key="1">
    <citation type="submission" date="2010-05" db="EMBL/GenBank/DDBJ databases">
        <title>The complete genome of Truepera radiovictris DSM 17093.</title>
        <authorList>
            <consortium name="US DOE Joint Genome Institute (JGI-PGF)"/>
            <person name="Lucas S."/>
            <person name="Copeland A."/>
            <person name="Lapidus A."/>
            <person name="Glavina del Rio T."/>
            <person name="Dalin E."/>
            <person name="Tice H."/>
            <person name="Bruce D."/>
            <person name="Goodwin L."/>
            <person name="Pitluck S."/>
            <person name="Kyrpides N."/>
            <person name="Mavromatis K."/>
            <person name="Ovchinnikova G."/>
            <person name="Munk A.C."/>
            <person name="Detter J.C."/>
            <person name="Han C."/>
            <person name="Tapia R."/>
            <person name="Land M."/>
            <person name="Hauser L."/>
            <person name="Markowitz V."/>
            <person name="Cheng J.-F."/>
            <person name="Hugenholtz P."/>
            <person name="Woyke T."/>
            <person name="Wu D."/>
            <person name="Tindall B."/>
            <person name="Pomrenke H.G."/>
            <person name="Brambilla E."/>
            <person name="Klenk H.-P."/>
            <person name="Eisen J.A."/>
        </authorList>
    </citation>
    <scope>NUCLEOTIDE SEQUENCE [LARGE SCALE GENOMIC DNA]</scope>
    <source>
        <strain evidence="3">DSM 17093 / CIP 108686 / LMG 22925 / RQ-24</strain>
    </source>
</reference>
<feature type="region of interest" description="Disordered" evidence="1">
    <location>
        <begin position="1"/>
        <end position="23"/>
    </location>
</feature>
<sequence length="101" mass="10267">MSASAGSPLNLLHLAKGDPGAPQTVPGTALQVQALAEPTPLDAAPMWLALLAGELIVDLPHGDFRLLKVGECLTLHTPSATLTPLDTAVVLRCPLGAATGQ</sequence>
<keyword evidence="3" id="KW-1185">Reference proteome</keyword>
<accession>D7CT24</accession>
<evidence type="ECO:0000313" key="3">
    <source>
        <dbReference type="Proteomes" id="UP000000379"/>
    </source>
</evidence>
<protein>
    <submittedName>
        <fullName evidence="2">Uncharacterized protein</fullName>
    </submittedName>
</protein>
<proteinExistence type="predicted"/>
<dbReference type="Proteomes" id="UP000000379">
    <property type="component" value="Chromosome"/>
</dbReference>
<evidence type="ECO:0000256" key="1">
    <source>
        <dbReference type="SAM" id="MobiDB-lite"/>
    </source>
</evidence>
<dbReference type="HOGENOM" id="CLU_2290456_0_0_0"/>